<dbReference type="Pfam" id="PF00089">
    <property type="entry name" value="Trypsin"/>
    <property type="match status" value="1"/>
</dbReference>
<feature type="compositionally biased region" description="Polar residues" evidence="3">
    <location>
        <begin position="395"/>
        <end position="412"/>
    </location>
</feature>
<dbReference type="GO" id="GO:0006508">
    <property type="term" value="P:proteolysis"/>
    <property type="evidence" value="ECO:0007669"/>
    <property type="project" value="InterPro"/>
</dbReference>
<evidence type="ECO:0000256" key="2">
    <source>
        <dbReference type="ARBA" id="ARBA00024195"/>
    </source>
</evidence>
<feature type="compositionally biased region" description="Acidic residues" evidence="3">
    <location>
        <begin position="304"/>
        <end position="321"/>
    </location>
</feature>
<comment type="caution">
    <text evidence="5">The sequence shown here is derived from an EMBL/GenBank/DDBJ whole genome shotgun (WGS) entry which is preliminary data.</text>
</comment>
<dbReference type="EMBL" id="CAJOBP010001989">
    <property type="protein sequence ID" value="CAF4326630.1"/>
    <property type="molecule type" value="Genomic_DNA"/>
</dbReference>
<keyword evidence="6" id="KW-1185">Reference proteome</keyword>
<name>A0A820JT55_9BILA</name>
<sequence length="664" mass="74700">MKKIQYFILFFSLNYYVSNEQKWPTGILFFDDSEETMHSPFQPSAYRNNNNKIACLNCFTFYTMDGGRRMIVEPCGGRNCISIVNNTHLDEYHQPTQDYDFNKCGSVQNYPSIKKGTLQVKISTSVKNTLRPAEYPWLVRIESRSNIHSRTVTLCGGTLIHPQWVITAAHCMFDSQKNRPYPANGINLFMGHYDRLKTSRHEYMKQPALYLIHPKFRISRLSPAPIHDLALIKLARPVPLTNLINNSVFESKSNLYCLAGNTLMFGDERESTRSPTTSKTDSYRGGPMSRENDHPYQRRSSLNEEYERDDNEYEAAPEDISESQKKGPPPPREDQYIAALRYRFPNRPKTDYAYSKPLVPLSPTTPPASQSTTTTAQPKATTPSASTNTPASRNGAYQSSIRPTSGSDTNAAEVSDDKPFLRPALRRVNPDQQNSYARRLTDDTTTSTPTSTPAPTQTKPIGSGGGNVRINGQNIDANRPNTSTYPHQSGISRTQESVFEKVHPQGGSVSYLGTGTFSQLEHCLRECLERERRQTGIASHITRHDFPSDASVHEYGYDSNLTSIPCGLNPSYNYHLNDYPSRAAAEFSLDDIRYINVALSRNGIPLFPYERFYHQPYPSSVPTLSTTTAMHHQYSTGRSAMGEVVSACRLVEEDPAIINSRNAI</sequence>
<dbReference type="PANTHER" id="PTHR24256">
    <property type="entry name" value="TRYPTASE-RELATED"/>
    <property type="match status" value="1"/>
</dbReference>
<accession>A0A820JT55</accession>
<evidence type="ECO:0000313" key="6">
    <source>
        <dbReference type="Proteomes" id="UP000663873"/>
    </source>
</evidence>
<feature type="compositionally biased region" description="Polar residues" evidence="3">
    <location>
        <begin position="470"/>
        <end position="489"/>
    </location>
</feature>
<dbReference type="SMART" id="SM00020">
    <property type="entry name" value="Tryp_SPc"/>
    <property type="match status" value="1"/>
</dbReference>
<evidence type="ECO:0000259" key="4">
    <source>
        <dbReference type="PROSITE" id="PS50240"/>
    </source>
</evidence>
<dbReference type="PROSITE" id="PS50240">
    <property type="entry name" value="TRYPSIN_DOM"/>
    <property type="match status" value="1"/>
</dbReference>
<dbReference type="InterPro" id="IPR043504">
    <property type="entry name" value="Peptidase_S1_PA_chymotrypsin"/>
</dbReference>
<dbReference type="InterPro" id="IPR009003">
    <property type="entry name" value="Peptidase_S1_PA"/>
</dbReference>
<dbReference type="InterPro" id="IPR051487">
    <property type="entry name" value="Ser/Thr_Proteases_Immune/Dev"/>
</dbReference>
<evidence type="ECO:0000256" key="1">
    <source>
        <dbReference type="ARBA" id="ARBA00023157"/>
    </source>
</evidence>
<proteinExistence type="inferred from homology"/>
<feature type="compositionally biased region" description="Low complexity" evidence="3">
    <location>
        <begin position="443"/>
        <end position="458"/>
    </location>
</feature>
<dbReference type="PRINTS" id="PR00722">
    <property type="entry name" value="CHYMOTRYPSIN"/>
</dbReference>
<dbReference type="Gene3D" id="2.40.10.10">
    <property type="entry name" value="Trypsin-like serine proteases"/>
    <property type="match status" value="1"/>
</dbReference>
<dbReference type="PROSITE" id="PS00134">
    <property type="entry name" value="TRYPSIN_HIS"/>
    <property type="match status" value="1"/>
</dbReference>
<dbReference type="SUPFAM" id="SSF50494">
    <property type="entry name" value="Trypsin-like serine proteases"/>
    <property type="match status" value="1"/>
</dbReference>
<feature type="region of interest" description="Disordered" evidence="3">
    <location>
        <begin position="348"/>
        <end position="489"/>
    </location>
</feature>
<feature type="domain" description="Peptidase S1" evidence="4">
    <location>
        <begin position="113"/>
        <end position="260"/>
    </location>
</feature>
<dbReference type="InterPro" id="IPR001254">
    <property type="entry name" value="Trypsin_dom"/>
</dbReference>
<dbReference type="InterPro" id="IPR001314">
    <property type="entry name" value="Peptidase_S1A"/>
</dbReference>
<dbReference type="AlphaFoldDB" id="A0A820JT55"/>
<reference evidence="5" key="1">
    <citation type="submission" date="2021-02" db="EMBL/GenBank/DDBJ databases">
        <authorList>
            <person name="Nowell W R."/>
        </authorList>
    </citation>
    <scope>NUCLEOTIDE SEQUENCE</scope>
</reference>
<dbReference type="InterPro" id="IPR018114">
    <property type="entry name" value="TRYPSIN_HIS"/>
</dbReference>
<evidence type="ECO:0000313" key="5">
    <source>
        <dbReference type="EMBL" id="CAF4326630.1"/>
    </source>
</evidence>
<organism evidence="5 6">
    <name type="scientific">Rotaria socialis</name>
    <dbReference type="NCBI Taxonomy" id="392032"/>
    <lineage>
        <taxon>Eukaryota</taxon>
        <taxon>Metazoa</taxon>
        <taxon>Spiralia</taxon>
        <taxon>Gnathifera</taxon>
        <taxon>Rotifera</taxon>
        <taxon>Eurotatoria</taxon>
        <taxon>Bdelloidea</taxon>
        <taxon>Philodinida</taxon>
        <taxon>Philodinidae</taxon>
        <taxon>Rotaria</taxon>
    </lineage>
</organism>
<gene>
    <name evidence="5" type="ORF">UJA718_LOCUS14225</name>
</gene>
<evidence type="ECO:0000256" key="3">
    <source>
        <dbReference type="SAM" id="MobiDB-lite"/>
    </source>
</evidence>
<dbReference type="GO" id="GO:0004252">
    <property type="term" value="F:serine-type endopeptidase activity"/>
    <property type="evidence" value="ECO:0007669"/>
    <property type="project" value="InterPro"/>
</dbReference>
<dbReference type="Proteomes" id="UP000663873">
    <property type="component" value="Unassembled WGS sequence"/>
</dbReference>
<comment type="similarity">
    <text evidence="2">Belongs to the peptidase S1 family. CLIP subfamily.</text>
</comment>
<protein>
    <recommendedName>
        <fullName evidence="4">Peptidase S1 domain-containing protein</fullName>
    </recommendedName>
</protein>
<feature type="region of interest" description="Disordered" evidence="3">
    <location>
        <begin position="268"/>
        <end position="333"/>
    </location>
</feature>
<feature type="compositionally biased region" description="Low complexity" evidence="3">
    <location>
        <begin position="367"/>
        <end position="392"/>
    </location>
</feature>
<keyword evidence="1" id="KW-1015">Disulfide bond</keyword>